<feature type="signal peptide" evidence="3">
    <location>
        <begin position="1"/>
        <end position="24"/>
    </location>
</feature>
<sequence length="174" mass="18857">MMMNKGLITAMVITGFTVAPAVMAAEHPAGEPITMNGMEIAAVYLQPIEMEPRGMGLPAAKADVHLETDIHAVKGNQNGFGAGEWMPYLTIGYSLVNTDTGAKQDGTFMAMVANDGPHYGQNVKMMGVGNYKVTFHIEPPPKAGMYRHTDAETGVGPWWKPFDVSYTFKYVGLK</sequence>
<dbReference type="RefSeq" id="WP_132927250.1">
    <property type="nucleotide sequence ID" value="NZ_CP075169.1"/>
</dbReference>
<evidence type="ECO:0000313" key="5">
    <source>
        <dbReference type="Proteomes" id="UP000294555"/>
    </source>
</evidence>
<feature type="chain" id="PRO_5020412856" description="Iron transporter" evidence="3">
    <location>
        <begin position="25"/>
        <end position="174"/>
    </location>
</feature>
<comment type="caution">
    <text evidence="4">The sequence shown here is derived from an EMBL/GenBank/DDBJ whole genome shotgun (WGS) entry which is preliminary data.</text>
</comment>
<dbReference type="Pfam" id="PF10634">
    <property type="entry name" value="Iron_transport"/>
    <property type="match status" value="1"/>
</dbReference>
<dbReference type="OrthoDB" id="1495621at2"/>
<keyword evidence="5" id="KW-1185">Reference proteome</keyword>
<evidence type="ECO:0000256" key="1">
    <source>
        <dbReference type="ARBA" id="ARBA00010013"/>
    </source>
</evidence>
<gene>
    <name evidence="4" type="ORF">EZJ58_5535</name>
</gene>
<dbReference type="InterPro" id="IPR038482">
    <property type="entry name" value="Tp34-type_sf"/>
</dbReference>
<keyword evidence="2 3" id="KW-0732">Signal</keyword>
<dbReference type="AlphaFoldDB" id="A0A4R1NMH4"/>
<evidence type="ECO:0000256" key="3">
    <source>
        <dbReference type="SAM" id="SignalP"/>
    </source>
</evidence>
<comment type="similarity">
    <text evidence="1">Belongs to the UPF0423 family.</text>
</comment>
<evidence type="ECO:0008006" key="6">
    <source>
        <dbReference type="Google" id="ProtNLM"/>
    </source>
</evidence>
<organism evidence="4 5">
    <name type="scientific">Sodalis ligni</name>
    <dbReference type="NCBI Taxonomy" id="2697027"/>
    <lineage>
        <taxon>Bacteria</taxon>
        <taxon>Pseudomonadati</taxon>
        <taxon>Pseudomonadota</taxon>
        <taxon>Gammaproteobacteria</taxon>
        <taxon>Enterobacterales</taxon>
        <taxon>Bruguierivoracaceae</taxon>
        <taxon>Sodalis</taxon>
    </lineage>
</organism>
<evidence type="ECO:0000256" key="2">
    <source>
        <dbReference type="ARBA" id="ARBA00022729"/>
    </source>
</evidence>
<protein>
    <recommendedName>
        <fullName evidence="6">Iron transporter</fullName>
    </recommendedName>
</protein>
<reference evidence="4 5" key="1">
    <citation type="submission" date="2019-02" db="EMBL/GenBank/DDBJ databases">
        <title>Investigation of anaerobic lignin degradation for improved lignocellulosic biofuels.</title>
        <authorList>
            <person name="Deangelis K."/>
        </authorList>
    </citation>
    <scope>NUCLEOTIDE SEQUENCE [LARGE SCALE GENOMIC DNA]</scope>
    <source>
        <strain evidence="4 5">159R</strain>
    </source>
</reference>
<dbReference type="Proteomes" id="UP000294555">
    <property type="component" value="Unassembled WGS sequence"/>
</dbReference>
<proteinExistence type="inferred from homology"/>
<dbReference type="Gene3D" id="2.60.40.2480">
    <property type="entry name" value="Periplasmic metal-binding protein Tp34-type"/>
    <property type="match status" value="1"/>
</dbReference>
<evidence type="ECO:0000313" key="4">
    <source>
        <dbReference type="EMBL" id="TCL07221.1"/>
    </source>
</evidence>
<dbReference type="PIRSF" id="PIRSF017018">
    <property type="entry name" value="Tp34"/>
    <property type="match status" value="1"/>
</dbReference>
<dbReference type="InterPro" id="IPR018470">
    <property type="entry name" value="Metal-bd_Tp34-typ"/>
</dbReference>
<accession>A0A4R1NMH4</accession>
<name>A0A4R1NMH4_9GAMM</name>
<dbReference type="EMBL" id="SJOI01000001">
    <property type="protein sequence ID" value="TCL07221.1"/>
    <property type="molecule type" value="Genomic_DNA"/>
</dbReference>